<dbReference type="Proteomes" id="UP000292693">
    <property type="component" value="Unassembled WGS sequence"/>
</dbReference>
<evidence type="ECO:0000313" key="2">
    <source>
        <dbReference type="EMBL" id="RZE22016.1"/>
    </source>
</evidence>
<dbReference type="InterPro" id="IPR001387">
    <property type="entry name" value="Cro/C1-type_HTH"/>
</dbReference>
<comment type="caution">
    <text evidence="2">The sequence shown here is derived from an EMBL/GenBank/DDBJ whole genome shotgun (WGS) entry which is preliminary data.</text>
</comment>
<dbReference type="CDD" id="cd00093">
    <property type="entry name" value="HTH_XRE"/>
    <property type="match status" value="1"/>
</dbReference>
<name>A0A8G2E189_9ACTN</name>
<reference evidence="2 3" key="1">
    <citation type="submission" date="2017-12" db="EMBL/GenBank/DDBJ databases">
        <title>Population genomics insights into the ecological differentiation and adaptive evolution in streptomycetes.</title>
        <authorList>
            <person name="Li Y."/>
            <person name="Huang Y."/>
        </authorList>
    </citation>
    <scope>NUCLEOTIDE SEQUENCE [LARGE SCALE GENOMIC DNA]</scope>
    <source>
        <strain evidence="2 3">NBRC 100770</strain>
    </source>
</reference>
<organism evidence="2 3">
    <name type="scientific">Streptomyces albidoflavus</name>
    <dbReference type="NCBI Taxonomy" id="1886"/>
    <lineage>
        <taxon>Bacteria</taxon>
        <taxon>Bacillati</taxon>
        <taxon>Actinomycetota</taxon>
        <taxon>Actinomycetes</taxon>
        <taxon>Kitasatosporales</taxon>
        <taxon>Streptomycetaceae</taxon>
        <taxon>Streptomyces</taxon>
        <taxon>Streptomyces albidoflavus group</taxon>
    </lineage>
</organism>
<dbReference type="InterPro" id="IPR043917">
    <property type="entry name" value="DUF5753"/>
</dbReference>
<dbReference type="EMBL" id="PKLL01000019">
    <property type="protein sequence ID" value="RZE22016.1"/>
    <property type="molecule type" value="Genomic_DNA"/>
</dbReference>
<feature type="domain" description="DUF5753" evidence="1">
    <location>
        <begin position="88"/>
        <end position="266"/>
    </location>
</feature>
<proteinExistence type="predicted"/>
<sequence length="274" mass="30875">MPTPRELQPHRSARDLFSAKLRAYRGKQPLEALAAELRMSKSHLSRIELADYMPPPELPEQLDRRFGLDKVFAELYELARHEIHPDKFRRRMELEAQAQVIQEYSPQVVPGLLQTEAYARAQFHVHNPRASEGEIERLVSARMSRQALLVGDSRPDYSVIMDEAVLHRFYGGAQVMREQLLRLMDSCSSPSMCIQVIPFAQGGHALVGGSLSLWTLSKGNQVAYEESITTGTLLEDWESVAGLRRAYDVLSACALSPAQTADLIKRTLEALPHE</sequence>
<protein>
    <submittedName>
        <fullName evidence="2">Transcriptional regulator</fullName>
    </submittedName>
</protein>
<evidence type="ECO:0000313" key="3">
    <source>
        <dbReference type="Proteomes" id="UP000292693"/>
    </source>
</evidence>
<dbReference type="Pfam" id="PF13560">
    <property type="entry name" value="HTH_31"/>
    <property type="match status" value="1"/>
</dbReference>
<dbReference type="AlphaFoldDB" id="A0A8G2E189"/>
<accession>A0A8G2E189</accession>
<evidence type="ECO:0000259" key="1">
    <source>
        <dbReference type="Pfam" id="PF19054"/>
    </source>
</evidence>
<gene>
    <name evidence="2" type="ORF">C0Q92_17330</name>
</gene>
<dbReference type="Pfam" id="PF19054">
    <property type="entry name" value="DUF5753"/>
    <property type="match status" value="1"/>
</dbReference>